<dbReference type="OrthoDB" id="4021778at2759"/>
<feature type="transmembrane region" description="Helical" evidence="1">
    <location>
        <begin position="388"/>
        <end position="409"/>
    </location>
</feature>
<keyword evidence="1" id="KW-0812">Transmembrane</keyword>
<protein>
    <recommendedName>
        <fullName evidence="4">Transmembrane protein 135 N-terminal domain-containing protein</fullName>
    </recommendedName>
</protein>
<feature type="transmembrane region" description="Helical" evidence="1">
    <location>
        <begin position="421"/>
        <end position="442"/>
    </location>
</feature>
<dbReference type="AlphaFoldDB" id="A0A9P3FZI2"/>
<feature type="transmembrane region" description="Helical" evidence="1">
    <location>
        <begin position="29"/>
        <end position="50"/>
    </location>
</feature>
<evidence type="ECO:0000313" key="3">
    <source>
        <dbReference type="Proteomes" id="UP000703269"/>
    </source>
</evidence>
<name>A0A9P3FZI2_9APHY</name>
<dbReference type="PANTHER" id="PTHR12459:SF15">
    <property type="entry name" value="TRANSMEMBRANE PROTEIN 135"/>
    <property type="match status" value="1"/>
</dbReference>
<organism evidence="2 3">
    <name type="scientific">Phanerochaete sordida</name>
    <dbReference type="NCBI Taxonomy" id="48140"/>
    <lineage>
        <taxon>Eukaryota</taxon>
        <taxon>Fungi</taxon>
        <taxon>Dikarya</taxon>
        <taxon>Basidiomycota</taxon>
        <taxon>Agaricomycotina</taxon>
        <taxon>Agaricomycetes</taxon>
        <taxon>Polyporales</taxon>
        <taxon>Phanerochaetaceae</taxon>
        <taxon>Phanerochaete</taxon>
    </lineage>
</organism>
<evidence type="ECO:0008006" key="4">
    <source>
        <dbReference type="Google" id="ProtNLM"/>
    </source>
</evidence>
<dbReference type="Proteomes" id="UP000703269">
    <property type="component" value="Unassembled WGS sequence"/>
</dbReference>
<evidence type="ECO:0000256" key="1">
    <source>
        <dbReference type="SAM" id="Phobius"/>
    </source>
</evidence>
<keyword evidence="1" id="KW-1133">Transmembrane helix</keyword>
<proteinExistence type="predicted"/>
<keyword evidence="3" id="KW-1185">Reference proteome</keyword>
<dbReference type="PANTHER" id="PTHR12459">
    <property type="entry name" value="TRANSMEMBRANE PROTEIN 135-RELATED"/>
    <property type="match status" value="1"/>
</dbReference>
<gene>
    <name evidence="2" type="ORF">PsYK624_021980</name>
</gene>
<sequence length="540" mass="59542">MPSQNQLQEWSHSAAEYLHSFPDDHPLQIALRTYSLALSLSLGPVFATFLANPRRRGIAGLLRAIRRELGVTRFASAITVAVAGGATLKSLVTYLEQERPEFLPQSVRRLLSRVKDVQKTFYANALSAYIAIVLLQSPRSRTSVVSTRKLHAVAPAQRPSPTLDLTLLVLVRALDAAVRATLLPQPKVQDVSSTEELKKAEGRRRTLSARIDAMVFWASSARIMWCFFYEPQRLPRSYNRWIMTLANIDPRILQALRAIREGKWSYTRKVAVPTDLLSSFSHDLGYPASWGDVTRLPAYGGPRANASWKTLGVTNRAGRGGIPCELVHGGIGGGSCTANAALRGVKAFAEAMLIYLPVHVLPILLTRPHKLARADHLVRTLLSVTRSAAFLSSFVASIWGAVCLTRTLLLARLLPGVSHDFWDGPLGCTFAGTLVCGGSIWIEQGRRRGEMALYVLPRAIRACLPEAFVRSGRRVQLLERIVFVVSLATLLTKSVHDTSSLRGLSRWALAFVMNGPNAGFWEKKRQDTSDPPSPRAPYTI</sequence>
<reference evidence="2 3" key="1">
    <citation type="submission" date="2021-08" db="EMBL/GenBank/DDBJ databases">
        <title>Draft Genome Sequence of Phanerochaete sordida strain YK-624.</title>
        <authorList>
            <person name="Mori T."/>
            <person name="Dohra H."/>
            <person name="Suzuki T."/>
            <person name="Kawagishi H."/>
            <person name="Hirai H."/>
        </authorList>
    </citation>
    <scope>NUCLEOTIDE SEQUENCE [LARGE SCALE GENOMIC DNA]</scope>
    <source>
        <strain evidence="2 3">YK-624</strain>
    </source>
</reference>
<dbReference type="EMBL" id="BPQB01000003">
    <property type="protein sequence ID" value="GJE86118.1"/>
    <property type="molecule type" value="Genomic_DNA"/>
</dbReference>
<dbReference type="InterPro" id="IPR026749">
    <property type="entry name" value="Tmem135"/>
</dbReference>
<keyword evidence="1" id="KW-0472">Membrane</keyword>
<comment type="caution">
    <text evidence="2">The sequence shown here is derived from an EMBL/GenBank/DDBJ whole genome shotgun (WGS) entry which is preliminary data.</text>
</comment>
<evidence type="ECO:0000313" key="2">
    <source>
        <dbReference type="EMBL" id="GJE86118.1"/>
    </source>
</evidence>
<accession>A0A9P3FZI2</accession>